<dbReference type="AlphaFoldDB" id="A0A239LZB7"/>
<evidence type="ECO:0000313" key="1">
    <source>
        <dbReference type="EMBL" id="SNT35019.1"/>
    </source>
</evidence>
<feature type="non-terminal residue" evidence="1">
    <location>
        <position position="31"/>
    </location>
</feature>
<dbReference type="EMBL" id="FZOQ01000057">
    <property type="protein sequence ID" value="SNT35019.1"/>
    <property type="molecule type" value="Genomic_DNA"/>
</dbReference>
<evidence type="ECO:0000313" key="3">
    <source>
        <dbReference type="Proteomes" id="UP000198432"/>
    </source>
</evidence>
<dbReference type="EMBL" id="FZOQ01000058">
    <property type="protein sequence ID" value="SNT35208.1"/>
    <property type="molecule type" value="Genomic_DNA"/>
</dbReference>
<protein>
    <submittedName>
        <fullName evidence="1">Uncharacterized protein</fullName>
    </submittedName>
</protein>
<keyword evidence="3" id="KW-1185">Reference proteome</keyword>
<accession>A0A239LZB7</accession>
<proteinExistence type="predicted"/>
<reference evidence="1" key="2">
    <citation type="submission" date="2017-06" db="EMBL/GenBank/DDBJ databases">
        <authorList>
            <person name="Kim H.J."/>
            <person name="Triplett B.A."/>
        </authorList>
    </citation>
    <scope>NUCLEOTIDE SEQUENCE [LARGE SCALE GENOMIC DNA]</scope>
    <source>
        <strain evidence="1">NKM1</strain>
    </source>
</reference>
<organism evidence="1 3">
    <name type="scientific">Pontibacter ummariensis</name>
    <dbReference type="NCBI Taxonomy" id="1610492"/>
    <lineage>
        <taxon>Bacteria</taxon>
        <taxon>Pseudomonadati</taxon>
        <taxon>Bacteroidota</taxon>
        <taxon>Cytophagia</taxon>
        <taxon>Cytophagales</taxon>
        <taxon>Hymenobacteraceae</taxon>
        <taxon>Pontibacter</taxon>
    </lineage>
</organism>
<dbReference type="Proteomes" id="UP000198432">
    <property type="component" value="Unassembled WGS sequence"/>
</dbReference>
<gene>
    <name evidence="1" type="ORF">SAMN06296052_1571</name>
    <name evidence="2" type="ORF">SAMN06296052_1581</name>
</gene>
<sequence>MGFAVFHAEKMSASGAGLGNHIDRKEGHEHT</sequence>
<reference evidence="3" key="1">
    <citation type="submission" date="2017-06" db="EMBL/GenBank/DDBJ databases">
        <authorList>
            <person name="Varghese N."/>
            <person name="Submissions S."/>
        </authorList>
    </citation>
    <scope>NUCLEOTIDE SEQUENCE [LARGE SCALE GENOMIC DNA]</scope>
    <source>
        <strain evidence="3">NKM1</strain>
    </source>
</reference>
<evidence type="ECO:0000313" key="2">
    <source>
        <dbReference type="EMBL" id="SNT35208.1"/>
    </source>
</evidence>
<name>A0A239LZB7_9BACT</name>